<reference evidence="1 2" key="1">
    <citation type="submission" date="2019-03" db="EMBL/GenBank/DDBJ databases">
        <title>Genomic Encyclopedia of Type Strains, Phase IV (KMG-IV): sequencing the most valuable type-strain genomes for metagenomic binning, comparative biology and taxonomic classification.</title>
        <authorList>
            <person name="Goeker M."/>
        </authorList>
    </citation>
    <scope>NUCLEOTIDE SEQUENCE [LARGE SCALE GENOMIC DNA]</scope>
    <source>
        <strain evidence="1 2">DSM 45361</strain>
    </source>
</reference>
<comment type="caution">
    <text evidence="1">The sequence shown here is derived from an EMBL/GenBank/DDBJ whole genome shotgun (WGS) entry which is preliminary data.</text>
</comment>
<protein>
    <submittedName>
        <fullName evidence="1">Uncharacterized protein</fullName>
    </submittedName>
</protein>
<organism evidence="1 2">
    <name type="scientific">Labedaea rhizosphaerae</name>
    <dbReference type="NCBI Taxonomy" id="598644"/>
    <lineage>
        <taxon>Bacteria</taxon>
        <taxon>Bacillati</taxon>
        <taxon>Actinomycetota</taxon>
        <taxon>Actinomycetes</taxon>
        <taxon>Pseudonocardiales</taxon>
        <taxon>Pseudonocardiaceae</taxon>
        <taxon>Labedaea</taxon>
    </lineage>
</organism>
<dbReference type="RefSeq" id="WP_133851086.1">
    <property type="nucleotide sequence ID" value="NZ_SNXZ01000003.1"/>
</dbReference>
<accession>A0A4R6SE33</accession>
<gene>
    <name evidence="1" type="ORF">EV186_103937</name>
</gene>
<evidence type="ECO:0000313" key="2">
    <source>
        <dbReference type="Proteomes" id="UP000295444"/>
    </source>
</evidence>
<dbReference type="EMBL" id="SNXZ01000003">
    <property type="protein sequence ID" value="TDP97957.1"/>
    <property type="molecule type" value="Genomic_DNA"/>
</dbReference>
<dbReference type="AlphaFoldDB" id="A0A4R6SE33"/>
<dbReference type="OrthoDB" id="3251355at2"/>
<proteinExistence type="predicted"/>
<name>A0A4R6SE33_LABRH</name>
<dbReference type="Proteomes" id="UP000295444">
    <property type="component" value="Unassembled WGS sequence"/>
</dbReference>
<sequence length="72" mass="7641">MTDSLVRQEQSTASMTVAAADVRSHDLWEHVQRGLVYPAPHALFATGGPVLPAPVAGIRLGVVARPRHDMAG</sequence>
<keyword evidence="2" id="KW-1185">Reference proteome</keyword>
<evidence type="ECO:0000313" key="1">
    <source>
        <dbReference type="EMBL" id="TDP97957.1"/>
    </source>
</evidence>